<dbReference type="Proteomes" id="UP000503251">
    <property type="component" value="Chromosome"/>
</dbReference>
<evidence type="ECO:0000256" key="1">
    <source>
        <dbReference type="ARBA" id="ARBA00023284"/>
    </source>
</evidence>
<evidence type="ECO:0000313" key="5">
    <source>
        <dbReference type="Proteomes" id="UP000503251"/>
    </source>
</evidence>
<dbReference type="PROSITE" id="PS51352">
    <property type="entry name" value="THIOREDOXIN_2"/>
    <property type="match status" value="1"/>
</dbReference>
<evidence type="ECO:0000259" key="3">
    <source>
        <dbReference type="PROSITE" id="PS51352"/>
    </source>
</evidence>
<organism evidence="4 5">
    <name type="scientific">Oceanidesulfovibrio marinus</name>
    <dbReference type="NCBI Taxonomy" id="370038"/>
    <lineage>
        <taxon>Bacteria</taxon>
        <taxon>Pseudomonadati</taxon>
        <taxon>Thermodesulfobacteriota</taxon>
        <taxon>Desulfovibrionia</taxon>
        <taxon>Desulfovibrionales</taxon>
        <taxon>Desulfovibrionaceae</taxon>
        <taxon>Oceanidesulfovibrio</taxon>
    </lineage>
</organism>
<evidence type="ECO:0000313" key="4">
    <source>
        <dbReference type="EMBL" id="QJT10349.1"/>
    </source>
</evidence>
<dbReference type="PANTHER" id="PTHR43110:SF1">
    <property type="entry name" value="THIOL PEROXIDASE"/>
    <property type="match status" value="1"/>
</dbReference>
<evidence type="ECO:0000256" key="2">
    <source>
        <dbReference type="SAM" id="SignalP"/>
    </source>
</evidence>
<dbReference type="CDD" id="cd03018">
    <property type="entry name" value="PRX_AhpE_like"/>
    <property type="match status" value="1"/>
</dbReference>
<dbReference type="InterPro" id="IPR013766">
    <property type="entry name" value="Thioredoxin_domain"/>
</dbReference>
<reference evidence="4 5" key="1">
    <citation type="submission" date="2019-04" db="EMBL/GenBank/DDBJ databases">
        <title>Isolation and culture of sulfate reducing bacteria from the cold seep of the South China Sea.</title>
        <authorList>
            <person name="Sun C."/>
            <person name="Liu R."/>
        </authorList>
    </citation>
    <scope>NUCLEOTIDE SEQUENCE [LARGE SCALE GENOMIC DNA]</scope>
    <source>
        <strain evidence="4 5">CS1</strain>
    </source>
</reference>
<keyword evidence="2" id="KW-0732">Signal</keyword>
<protein>
    <submittedName>
        <fullName evidence="4">Peroxiredoxin</fullName>
    </submittedName>
</protein>
<keyword evidence="1" id="KW-0676">Redox-active center</keyword>
<dbReference type="SUPFAM" id="SSF52833">
    <property type="entry name" value="Thioredoxin-like"/>
    <property type="match status" value="1"/>
</dbReference>
<gene>
    <name evidence="4" type="ORF">E8L03_16050</name>
</gene>
<dbReference type="PANTHER" id="PTHR43110">
    <property type="entry name" value="THIOL PEROXIDASE"/>
    <property type="match status" value="1"/>
</dbReference>
<accession>A0ABX6NI79</accession>
<dbReference type="EMBL" id="CP039543">
    <property type="protein sequence ID" value="QJT10349.1"/>
    <property type="molecule type" value="Genomic_DNA"/>
</dbReference>
<feature type="chain" id="PRO_5047348631" evidence="2">
    <location>
        <begin position="23"/>
        <end position="207"/>
    </location>
</feature>
<dbReference type="InterPro" id="IPR000866">
    <property type="entry name" value="AhpC/TSA"/>
</dbReference>
<feature type="signal peptide" evidence="2">
    <location>
        <begin position="1"/>
        <end position="22"/>
    </location>
</feature>
<dbReference type="InterPro" id="IPR050455">
    <property type="entry name" value="Tpx_Peroxidase_subfamily"/>
</dbReference>
<dbReference type="Gene3D" id="3.40.30.10">
    <property type="entry name" value="Glutaredoxin"/>
    <property type="match status" value="1"/>
</dbReference>
<sequence>MRIVPSLLLAVFLVPAVILAEAAVPALAANATRPNSDELYQVGHLPPTDSELKVKVGDMAPDFTLPSIQGEDVTLSDYRGKKNVVLSFVPAAFTPVCSDQWPGYCLAEPLFRKQDAMLLGISEDNIPSLYAWTSEMPNLWFPVLSDFWPHGEVAKKYGILRSSGMAERALFVIDKQGVIRYIEIHDINTRPDLGKLMNALEEVNAQQ</sequence>
<dbReference type="Pfam" id="PF00578">
    <property type="entry name" value="AhpC-TSA"/>
    <property type="match status" value="1"/>
</dbReference>
<feature type="domain" description="Thioredoxin" evidence="3">
    <location>
        <begin position="54"/>
        <end position="205"/>
    </location>
</feature>
<dbReference type="RefSeq" id="WP_171267912.1">
    <property type="nucleotide sequence ID" value="NZ_CP039543.1"/>
</dbReference>
<proteinExistence type="predicted"/>
<keyword evidence="5" id="KW-1185">Reference proteome</keyword>
<dbReference type="InterPro" id="IPR036249">
    <property type="entry name" value="Thioredoxin-like_sf"/>
</dbReference>
<name>A0ABX6NI79_9BACT</name>